<comment type="caution">
    <text evidence="2">The sequence shown here is derived from an EMBL/GenBank/DDBJ whole genome shotgun (WGS) entry which is preliminary data.</text>
</comment>
<reference evidence="2" key="1">
    <citation type="submission" date="2022-08" db="EMBL/GenBank/DDBJ databases">
        <authorList>
            <person name="Wang H."/>
        </authorList>
    </citation>
    <scope>NUCLEOTIDE SEQUENCE</scope>
    <source>
        <strain evidence="2">PS10</strain>
    </source>
</reference>
<name>A0ABT7HT14_9BACT</name>
<proteinExistence type="predicted"/>
<gene>
    <name evidence="2" type="ORF">NYG85_11965</name>
</gene>
<organism evidence="2 3">
    <name type="scientific">Campylobacter gastrosuis</name>
    <dbReference type="NCBI Taxonomy" id="2974576"/>
    <lineage>
        <taxon>Bacteria</taxon>
        <taxon>Pseudomonadati</taxon>
        <taxon>Campylobacterota</taxon>
        <taxon>Epsilonproteobacteria</taxon>
        <taxon>Campylobacterales</taxon>
        <taxon>Campylobacteraceae</taxon>
        <taxon>Campylobacter</taxon>
    </lineage>
</organism>
<evidence type="ECO:0000313" key="3">
    <source>
        <dbReference type="Proteomes" id="UP001173801"/>
    </source>
</evidence>
<feature type="region of interest" description="Disordered" evidence="1">
    <location>
        <begin position="54"/>
        <end position="77"/>
    </location>
</feature>
<dbReference type="EMBL" id="JANURM010000047">
    <property type="protein sequence ID" value="MDL0090071.1"/>
    <property type="molecule type" value="Genomic_DNA"/>
</dbReference>
<dbReference type="GO" id="GO:0016787">
    <property type="term" value="F:hydrolase activity"/>
    <property type="evidence" value="ECO:0007669"/>
    <property type="project" value="UniProtKB-KW"/>
</dbReference>
<sequence length="212" mass="23513">MTEQDAINALLGEFENAGETQEAQEIATAGQLQENTPTLSKDDISEAMLNAMQKMRSTEQEQTLNAQAQAQDEAKRASEREILEQLGLSELAGATEQIKAMQAQMAQQAEEARRQNVFNQNISMFEKEFPTINPQEFGEFAKTHGFDGYLGEDYNLWRLVANTMLQVATPKNKPDEIIGNGGGKNEISAFERIKKGEEVSDIEIGAELLRGL</sequence>
<accession>A0ABT7HT14</accession>
<dbReference type="RefSeq" id="WP_284938890.1">
    <property type="nucleotide sequence ID" value="NZ_JANURM010000047.1"/>
</dbReference>
<feature type="compositionally biased region" description="Polar residues" evidence="1">
    <location>
        <begin position="60"/>
        <end position="70"/>
    </location>
</feature>
<keyword evidence="2" id="KW-0378">Hydrolase</keyword>
<dbReference type="Proteomes" id="UP001173801">
    <property type="component" value="Unassembled WGS sequence"/>
</dbReference>
<evidence type="ECO:0000313" key="2">
    <source>
        <dbReference type="EMBL" id="MDL0090071.1"/>
    </source>
</evidence>
<protein>
    <submittedName>
        <fullName evidence="2">HIT family hydrolase</fullName>
    </submittedName>
</protein>
<evidence type="ECO:0000256" key="1">
    <source>
        <dbReference type="SAM" id="MobiDB-lite"/>
    </source>
</evidence>
<reference evidence="2" key="2">
    <citation type="journal article" date="2023" name="Microorganisms">
        <title>Isolation and Genomic Characteristics of Cat-Borne Campylobacter felis sp. nov. and Sheep-Borne Campylobacter ovis sp. nov.</title>
        <authorList>
            <person name="Wang H."/>
            <person name="Li Y."/>
            <person name="Gu Y."/>
            <person name="Zhou G."/>
            <person name="Chen X."/>
            <person name="Zhang X."/>
            <person name="Shao Z."/>
            <person name="Zhang J."/>
            <person name="Zhang M."/>
        </authorList>
    </citation>
    <scope>NUCLEOTIDE SEQUENCE</scope>
    <source>
        <strain evidence="2">PS10</strain>
    </source>
</reference>
<keyword evidence="3" id="KW-1185">Reference proteome</keyword>